<reference evidence="2 3" key="1">
    <citation type="submission" date="2020-09" db="EMBL/GenBank/DDBJ databases">
        <title>Draft genome of Gelidibacter salicanalis PAMC21136.</title>
        <authorList>
            <person name="Park H."/>
        </authorList>
    </citation>
    <scope>NUCLEOTIDE SEQUENCE [LARGE SCALE GENOMIC DNA]</scope>
    <source>
        <strain evidence="2 3">PAMC21136</strain>
    </source>
</reference>
<dbReference type="Pfam" id="PF20503">
    <property type="entry name" value="DUF6730"/>
    <property type="match status" value="1"/>
</dbReference>
<accession>A0A934KSI9</accession>
<name>A0A934KSI9_9FLAO</name>
<organism evidence="2 3">
    <name type="scientific">Gelidibacter salicanalis</name>
    <dbReference type="NCBI Taxonomy" id="291193"/>
    <lineage>
        <taxon>Bacteria</taxon>
        <taxon>Pseudomonadati</taxon>
        <taxon>Bacteroidota</taxon>
        <taxon>Flavobacteriia</taxon>
        <taxon>Flavobacteriales</taxon>
        <taxon>Flavobacteriaceae</taxon>
        <taxon>Gelidibacter</taxon>
    </lineage>
</organism>
<dbReference type="AlphaFoldDB" id="A0A934KSI9"/>
<comment type="caution">
    <text evidence="2">The sequence shown here is derived from an EMBL/GenBank/DDBJ whole genome shotgun (WGS) entry which is preliminary data.</text>
</comment>
<sequence>MDLTEYKDIIEIHQQKMESHIEGLRRFQNYFGKKINHAKIYPNWAVVVFIVNLVLGIGGVVSVVMYYSGM</sequence>
<gene>
    <name evidence="2" type="ORF">JEM65_20525</name>
</gene>
<keyword evidence="3" id="KW-1185">Reference proteome</keyword>
<proteinExistence type="predicted"/>
<feature type="transmembrane region" description="Helical" evidence="1">
    <location>
        <begin position="44"/>
        <end position="67"/>
    </location>
</feature>
<keyword evidence="1" id="KW-0812">Transmembrane</keyword>
<evidence type="ECO:0000313" key="3">
    <source>
        <dbReference type="Proteomes" id="UP000662373"/>
    </source>
</evidence>
<keyword evidence="1" id="KW-1133">Transmembrane helix</keyword>
<dbReference type="EMBL" id="JAEHJZ010000067">
    <property type="protein sequence ID" value="MBJ7883024.1"/>
    <property type="molecule type" value="Genomic_DNA"/>
</dbReference>
<dbReference type="InterPro" id="IPR046617">
    <property type="entry name" value="DUF6730"/>
</dbReference>
<evidence type="ECO:0000313" key="2">
    <source>
        <dbReference type="EMBL" id="MBJ7883024.1"/>
    </source>
</evidence>
<evidence type="ECO:0000256" key="1">
    <source>
        <dbReference type="SAM" id="Phobius"/>
    </source>
</evidence>
<dbReference type="Proteomes" id="UP000662373">
    <property type="component" value="Unassembled WGS sequence"/>
</dbReference>
<protein>
    <submittedName>
        <fullName evidence="2">Uncharacterized protein</fullName>
    </submittedName>
</protein>
<keyword evidence="1" id="KW-0472">Membrane</keyword>